<protein>
    <submittedName>
        <fullName evidence="2">Ser/threonine protein phosphatase</fullName>
    </submittedName>
</protein>
<name>A0A7I8D2P5_9FIRM</name>
<dbReference type="KEGG" id="sman:C12CBH8_17270"/>
<gene>
    <name evidence="2" type="ORF">C12CBH8_17270</name>
</gene>
<dbReference type="InterPro" id="IPR004843">
    <property type="entry name" value="Calcineurin-like_PHP"/>
</dbReference>
<dbReference type="SUPFAM" id="SSF56300">
    <property type="entry name" value="Metallo-dependent phosphatases"/>
    <property type="match status" value="1"/>
</dbReference>
<dbReference type="InterPro" id="IPR051158">
    <property type="entry name" value="Metallophosphoesterase_sf"/>
</dbReference>
<evidence type="ECO:0000313" key="2">
    <source>
        <dbReference type="EMBL" id="BCI61088.1"/>
    </source>
</evidence>
<dbReference type="GO" id="GO:0016787">
    <property type="term" value="F:hydrolase activity"/>
    <property type="evidence" value="ECO:0007669"/>
    <property type="project" value="InterPro"/>
</dbReference>
<proteinExistence type="predicted"/>
<accession>A0A7I8D2P5</accession>
<dbReference type="RefSeq" id="WP_090264549.1">
    <property type="nucleotide sequence ID" value="NZ_AP023321.1"/>
</dbReference>
<dbReference type="Gene3D" id="3.60.21.10">
    <property type="match status" value="1"/>
</dbReference>
<reference evidence="3" key="1">
    <citation type="submission" date="2020-07" db="EMBL/GenBank/DDBJ databases">
        <title>Complete genome sequencing of Clostridia bacterium strain 12CBH8.</title>
        <authorList>
            <person name="Sakamoto M."/>
            <person name="Murakami T."/>
            <person name="Mori H."/>
        </authorList>
    </citation>
    <scope>NUCLEOTIDE SEQUENCE [LARGE SCALE GENOMIC DNA]</scope>
    <source>
        <strain evidence="3">12CBH8</strain>
    </source>
</reference>
<dbReference type="AlphaFoldDB" id="A0A7I8D2P5"/>
<feature type="domain" description="Calcineurin-like phosphoesterase" evidence="1">
    <location>
        <begin position="2"/>
        <end position="196"/>
    </location>
</feature>
<dbReference type="InterPro" id="IPR029052">
    <property type="entry name" value="Metallo-depent_PP-like"/>
</dbReference>
<sequence>MSLFAISDPHLSLGCNKPMDIFRGWQDYVKRLEENWYKLVGPEDTVVIPGDISWGMTLEEAKPDLAFLNSLPGTKLIGKGNHDYWWATRRKMDAFLEENGFTTLRILFNDAYAVGDVTVCGTRGWFYDAEKDEDKKVLNREIGRLNLSVDAAEKIGGEPIAFLHYPPVYAGMVCEEMMSALKARGIKRVYYGHIHGEGVRRAVNGYYDGIDMRLISCDFTGFAPVFIES</sequence>
<dbReference type="PANTHER" id="PTHR31302">
    <property type="entry name" value="TRANSMEMBRANE PROTEIN WITH METALLOPHOSPHOESTERASE DOMAIN-RELATED"/>
    <property type="match status" value="1"/>
</dbReference>
<dbReference type="PIRSF" id="PIRSF033094">
    <property type="entry name" value="Pesterase_CT488"/>
    <property type="match status" value="1"/>
</dbReference>
<dbReference type="EMBL" id="AP023321">
    <property type="protein sequence ID" value="BCI61088.1"/>
    <property type="molecule type" value="Genomic_DNA"/>
</dbReference>
<dbReference type="Proteomes" id="UP000593890">
    <property type="component" value="Chromosome"/>
</dbReference>
<evidence type="ECO:0000259" key="1">
    <source>
        <dbReference type="Pfam" id="PF00149"/>
    </source>
</evidence>
<dbReference type="PANTHER" id="PTHR31302:SF22">
    <property type="entry name" value="PHOSPHOESTERASE"/>
    <property type="match status" value="1"/>
</dbReference>
<evidence type="ECO:0000313" key="3">
    <source>
        <dbReference type="Proteomes" id="UP000593890"/>
    </source>
</evidence>
<dbReference type="InterPro" id="IPR014578">
    <property type="entry name" value="Pesterase_CT488"/>
</dbReference>
<organism evidence="2 3">
    <name type="scientific">Solibaculum mannosilyticum</name>
    <dbReference type="NCBI Taxonomy" id="2780922"/>
    <lineage>
        <taxon>Bacteria</taxon>
        <taxon>Bacillati</taxon>
        <taxon>Bacillota</taxon>
        <taxon>Clostridia</taxon>
        <taxon>Eubacteriales</taxon>
        <taxon>Oscillospiraceae</taxon>
        <taxon>Solibaculum</taxon>
    </lineage>
</organism>
<keyword evidence="3" id="KW-1185">Reference proteome</keyword>
<dbReference type="Pfam" id="PF00149">
    <property type="entry name" value="Metallophos"/>
    <property type="match status" value="1"/>
</dbReference>